<feature type="region of interest" description="Disordered" evidence="1">
    <location>
        <begin position="1"/>
        <end position="71"/>
    </location>
</feature>
<dbReference type="EMBL" id="BMRP01000051">
    <property type="protein sequence ID" value="GGU96207.1"/>
    <property type="molecule type" value="Genomic_DNA"/>
</dbReference>
<feature type="compositionally biased region" description="Basic and acidic residues" evidence="1">
    <location>
        <begin position="54"/>
        <end position="71"/>
    </location>
</feature>
<protein>
    <submittedName>
        <fullName evidence="2">Uncharacterized protein</fullName>
    </submittedName>
</protein>
<reference evidence="3" key="1">
    <citation type="journal article" date="2019" name="Int. J. Syst. Evol. Microbiol.">
        <title>The Global Catalogue of Microorganisms (GCM) 10K type strain sequencing project: providing services to taxonomists for standard genome sequencing and annotation.</title>
        <authorList>
            <consortium name="The Broad Institute Genomics Platform"/>
            <consortium name="The Broad Institute Genome Sequencing Center for Infectious Disease"/>
            <person name="Wu L."/>
            <person name="Ma J."/>
        </authorList>
    </citation>
    <scope>NUCLEOTIDE SEQUENCE [LARGE SCALE GENOMIC DNA]</scope>
    <source>
        <strain evidence="3">JCM 3399</strain>
    </source>
</reference>
<evidence type="ECO:0000256" key="1">
    <source>
        <dbReference type="SAM" id="MobiDB-lite"/>
    </source>
</evidence>
<dbReference type="Proteomes" id="UP000654471">
    <property type="component" value="Unassembled WGS sequence"/>
</dbReference>
<comment type="caution">
    <text evidence="2">The sequence shown here is derived from an EMBL/GenBank/DDBJ whole genome shotgun (WGS) entry which is preliminary data.</text>
</comment>
<proteinExistence type="predicted"/>
<name>A0ABQ2VL97_9ACTN</name>
<evidence type="ECO:0000313" key="3">
    <source>
        <dbReference type="Proteomes" id="UP000654471"/>
    </source>
</evidence>
<gene>
    <name evidence="2" type="ORF">GCM10010211_74300</name>
</gene>
<dbReference type="RefSeq" id="WP_189307677.1">
    <property type="nucleotide sequence ID" value="NZ_BMRP01000051.1"/>
</dbReference>
<accession>A0ABQ2VL97</accession>
<organism evidence="2 3">
    <name type="scientific">Streptomyces albospinus</name>
    <dbReference type="NCBI Taxonomy" id="285515"/>
    <lineage>
        <taxon>Bacteria</taxon>
        <taxon>Bacillati</taxon>
        <taxon>Actinomycetota</taxon>
        <taxon>Actinomycetes</taxon>
        <taxon>Kitasatosporales</taxon>
        <taxon>Streptomycetaceae</taxon>
        <taxon>Streptomyces</taxon>
    </lineage>
</organism>
<sequence length="71" mass="7727">MTAAFPPQIDESAEPPATNHSWADDRRWANSLRGSEGQAHRTGSACAGYSALLDEQRAGNDESDERPQERG</sequence>
<evidence type="ECO:0000313" key="2">
    <source>
        <dbReference type="EMBL" id="GGU96207.1"/>
    </source>
</evidence>
<keyword evidence="3" id="KW-1185">Reference proteome</keyword>